<reference evidence="5" key="1">
    <citation type="submission" date="2021-02" db="EMBL/GenBank/DDBJ databases">
        <title>Comparative genomics of Ferrovum myxofaciens strains, predominant extremophile bacteria forming large biofilm stalactites in acid mine ecosystems.</title>
        <authorList>
            <person name="Burkartova K."/>
            <person name="Ridl J."/>
            <person name="Pajer P."/>
            <person name="Falteisek L."/>
        </authorList>
    </citation>
    <scope>NUCLEOTIDE SEQUENCE</scope>
    <source>
        <strain evidence="5">MI1III</strain>
    </source>
</reference>
<dbReference type="SMART" id="SM00935">
    <property type="entry name" value="OmpH"/>
    <property type="match status" value="1"/>
</dbReference>
<keyword evidence="3" id="KW-0175">Coiled coil</keyword>
<dbReference type="Gene3D" id="3.30.910.20">
    <property type="entry name" value="Skp domain"/>
    <property type="match status" value="1"/>
</dbReference>
<evidence type="ECO:0000256" key="2">
    <source>
        <dbReference type="PIRNR" id="PIRNR002094"/>
    </source>
</evidence>
<comment type="similarity">
    <text evidence="2">Belongs to the skp family.</text>
</comment>
<evidence type="ECO:0000313" key="6">
    <source>
        <dbReference type="Proteomes" id="UP000683551"/>
    </source>
</evidence>
<dbReference type="PANTHER" id="PTHR35089:SF1">
    <property type="entry name" value="CHAPERONE PROTEIN SKP"/>
    <property type="match status" value="1"/>
</dbReference>
<dbReference type="GO" id="GO:0005829">
    <property type="term" value="C:cytosol"/>
    <property type="evidence" value="ECO:0007669"/>
    <property type="project" value="TreeGrafter"/>
</dbReference>
<dbReference type="Proteomes" id="UP000683551">
    <property type="component" value="Chromosome"/>
</dbReference>
<protein>
    <submittedName>
        <fullName evidence="5">OmpH family outer membrane protein</fullName>
    </submittedName>
</protein>
<name>A0A9E6MUF8_9PROT</name>
<evidence type="ECO:0000256" key="3">
    <source>
        <dbReference type="SAM" id="Coils"/>
    </source>
</evidence>
<dbReference type="PIRSF" id="PIRSF002094">
    <property type="entry name" value="OMP26_Skp"/>
    <property type="match status" value="1"/>
</dbReference>
<evidence type="ECO:0000256" key="1">
    <source>
        <dbReference type="ARBA" id="ARBA00022729"/>
    </source>
</evidence>
<dbReference type="Pfam" id="PF03938">
    <property type="entry name" value="OmpH"/>
    <property type="match status" value="1"/>
</dbReference>
<dbReference type="EMBL" id="CP071137">
    <property type="protein sequence ID" value="QWY76423.1"/>
    <property type="molecule type" value="Genomic_DNA"/>
</dbReference>
<sequence>MPHMHKIAKSVSLLFAFFLLSSSVMAIELKVGWINIERIFREAAPAQAATKKLEKEFDKRQVELQKMGKQIQEQQAELDKNGMTMSEGERAHKERDLANLNRDFQRMQREFREDLNTRRNEEFASIQERANKAIKEIATTENYDLILTDAIYAGPRIDITDKVIRIIDSGSSSGGK</sequence>
<keyword evidence="1 4" id="KW-0732">Signal</keyword>
<proteinExistence type="inferred from homology"/>
<dbReference type="InterPro" id="IPR005632">
    <property type="entry name" value="Chaperone_Skp"/>
</dbReference>
<dbReference type="RefSeq" id="WP_273143549.1">
    <property type="nucleotide sequence ID" value="NZ_CP071137.1"/>
</dbReference>
<organism evidence="5 6">
    <name type="scientific">Ferrovum myxofaciens</name>
    <dbReference type="NCBI Taxonomy" id="416213"/>
    <lineage>
        <taxon>Bacteria</taxon>
        <taxon>Pseudomonadati</taxon>
        <taxon>Pseudomonadota</taxon>
        <taxon>Betaproteobacteria</taxon>
        <taxon>Ferrovales</taxon>
        <taxon>Ferrovaceae</taxon>
        <taxon>Ferrovum</taxon>
    </lineage>
</organism>
<dbReference type="InterPro" id="IPR024930">
    <property type="entry name" value="Skp_dom_sf"/>
</dbReference>
<accession>A0A9E6MUF8</accession>
<evidence type="ECO:0000256" key="4">
    <source>
        <dbReference type="SAM" id="SignalP"/>
    </source>
</evidence>
<dbReference type="SUPFAM" id="SSF111384">
    <property type="entry name" value="OmpH-like"/>
    <property type="match status" value="1"/>
</dbReference>
<dbReference type="GO" id="GO:0050821">
    <property type="term" value="P:protein stabilization"/>
    <property type="evidence" value="ECO:0007669"/>
    <property type="project" value="TreeGrafter"/>
</dbReference>
<feature type="chain" id="PRO_5039089116" evidence="4">
    <location>
        <begin position="27"/>
        <end position="176"/>
    </location>
</feature>
<evidence type="ECO:0000313" key="5">
    <source>
        <dbReference type="EMBL" id="QWY76423.1"/>
    </source>
</evidence>
<feature type="signal peptide" evidence="4">
    <location>
        <begin position="1"/>
        <end position="26"/>
    </location>
</feature>
<feature type="coiled-coil region" evidence="3">
    <location>
        <begin position="90"/>
        <end position="117"/>
    </location>
</feature>
<dbReference type="GO" id="GO:0051082">
    <property type="term" value="F:unfolded protein binding"/>
    <property type="evidence" value="ECO:0007669"/>
    <property type="project" value="InterPro"/>
</dbReference>
<dbReference type="PANTHER" id="PTHR35089">
    <property type="entry name" value="CHAPERONE PROTEIN SKP"/>
    <property type="match status" value="1"/>
</dbReference>
<dbReference type="AlphaFoldDB" id="A0A9E6MUF8"/>
<gene>
    <name evidence="5" type="ORF">JZL65_07830</name>
</gene>